<feature type="compositionally biased region" description="Low complexity" evidence="1">
    <location>
        <begin position="839"/>
        <end position="869"/>
    </location>
</feature>
<feature type="compositionally biased region" description="Low complexity" evidence="1">
    <location>
        <begin position="601"/>
        <end position="613"/>
    </location>
</feature>
<feature type="compositionally biased region" description="Low complexity" evidence="1">
    <location>
        <begin position="983"/>
        <end position="1007"/>
    </location>
</feature>
<feature type="region of interest" description="Disordered" evidence="1">
    <location>
        <begin position="1"/>
        <end position="202"/>
    </location>
</feature>
<feature type="compositionally biased region" description="Low complexity" evidence="1">
    <location>
        <begin position="311"/>
        <end position="330"/>
    </location>
</feature>
<feature type="compositionally biased region" description="Basic residues" evidence="1">
    <location>
        <begin position="812"/>
        <end position="821"/>
    </location>
</feature>
<protein>
    <submittedName>
        <fullName evidence="3">Uncharacterized protein</fullName>
    </submittedName>
</protein>
<keyword evidence="2" id="KW-0472">Membrane</keyword>
<sequence length="1640" mass="178604">MHTGYFSAWPPRAPQSPGSNTTNVLIEPFGDMHHLPRSTTTSAASTPVSQHPPSSHSTHTTTTIQQQQSPHQSSRSDNHHRQPLSAPSSPRLDGHLSPPKFPTSPPTTTTTFTTNSNTNDKNPTTTTASSFLNKNSATTTMTPAFITPATTPTAPAFTSSPSSSSSPSIATAATTTATTTALTPSKTTSRSSSPFVRKPRPLSTSFLNTDAFSFRKNSSNSTTTNSSFSSGFPLGSPSSTPPVAYPPHTLTSSSTFSSMAPPSRGAGGSGVASPAAAAHLSDSGSSSRGAPVASTHYFDPRPNYGPISAHSNNSTSSAASTATSNATATSNKDKKKKKQDKIRSSIYHQMGIGGLTHTPRSLPYSDFLLPQSSRLGPSATAPLPQAAAGVAIGTSSDQGQEWSTAGPLPSPSTSSSTFPSFQLRKSQSVGKSNGTKKGIKSPFKKLRKKQGSTSTSRDAHHALAFITSGESDSEAGNDNEQETTTFNARGMMSRFATGMSDNTSNGSSSTTTKSKPRHAAALFDTGLPQHPFRNLSFNYSHNSGGSGSNRGAAGVENGGSGEGQQQQQQKEPSAARFKDLFKNVGSGLGHHHSQSMSAAGSPTMHPTSSPSPSWDHYYPSVGGAGGAPVAGLMKSFQARGSLPRFGDFLSGDDQPSSAPRFRIPGPGRRKKKFSKKVSSTGGYALAATDDEDSPAPVRSATATMFSGSGGRQRHHTHQDEVGPQRHQNHHQHNRFLPHLHYRHRSRSFDEGSRRDVEITWRLPPTPARSEEGRSNISPALREAQRKNQDPGVILVELEPLPTRIVRDLAVIKSHHHQHHQQHSSSQSQSSSGPLNNFMAPSSTTASGSGSAISGPTTTHNNSQNSSYYNPQMMTPLLQLQLQEQQQQKQQHNEQPLVRSKADPAAIFCTKSFLFKSYQSSRFRGHYVFRVVGDQLEYKRLPNALEESCSQYFRKADVTYRSLERKAKAIREERDERKRNTTRSQSQPQLLHQQQQQHQLQHQNSLPLSAKLTRTKSQDMDELYGSSTPDRSMATLSSFLKEGGGLSQGDSGRFLGGGGSTDKRRSSGDDILKSAVAWDYYNPSFSSAPSTPMPAEVLSDSSISNSTIFTGRSSRSSRSSRGGGNSSYVNQRFNPENSKNNTLVRTFLGGSATGTDRIFKSDPLVEMNPYAAAAGIVSFQSPMATAGMARPPMSRNRKRSWSSIKEERRRQEEEEENRFKESERKFREELEQAIYGLELYLAEILRGLEYERFDTAADVRVVNDNRDTAIFTLYNGDRTNIMSLESPSTKLKYEFINRIAISLMGREEAERDAFAETKPKDSGRHHFNSFLNMSTGTLRERSEDSTEDADLLFDIIDIRLQQQEAKLRSMREDIQGTMNEIDSCLSQLDRIDERAKKMMTTMITAIDSQEIQLSLQPSPSTGKTLAETVEAKLRDVNERIVICTRIMGAARQNLNRLKYEIELEQRSIRLFRQYKIIIAVISGSIVFLVWFLYHARASALAPQPASPLFSTPPNPFEEIYNFHHGEPPILQSPASTLGFTSSKIVVAPSASTPTPSPHSAAFSSAEKDDCGENTADDSGARLDADGSGQRTCFQVDEETGRNINSKNESPIELLQQGHHMADLELQDEFDATTSIPDHNEL</sequence>
<feature type="compositionally biased region" description="Basic and acidic residues" evidence="1">
    <location>
        <begin position="968"/>
        <end position="978"/>
    </location>
</feature>
<feature type="compositionally biased region" description="Polar residues" evidence="1">
    <location>
        <begin position="120"/>
        <end position="135"/>
    </location>
</feature>
<feature type="compositionally biased region" description="Low complexity" evidence="1">
    <location>
        <begin position="136"/>
        <end position="194"/>
    </location>
</feature>
<feature type="compositionally biased region" description="Polar residues" evidence="1">
    <location>
        <begin position="393"/>
        <end position="403"/>
    </location>
</feature>
<feature type="region of interest" description="Disordered" evidence="1">
    <location>
        <begin position="1105"/>
        <end position="1140"/>
    </location>
</feature>
<evidence type="ECO:0000313" key="3">
    <source>
        <dbReference type="EMBL" id="OAQ24277.1"/>
    </source>
</evidence>
<feature type="compositionally biased region" description="Polar residues" evidence="1">
    <location>
        <begin position="423"/>
        <end position="435"/>
    </location>
</feature>
<accession>A0A197JGG9</accession>
<evidence type="ECO:0000256" key="1">
    <source>
        <dbReference type="SAM" id="MobiDB-lite"/>
    </source>
</evidence>
<feature type="region of interest" description="Disordered" evidence="1">
    <location>
        <begin position="1040"/>
        <end position="1067"/>
    </location>
</feature>
<evidence type="ECO:0000256" key="2">
    <source>
        <dbReference type="SAM" id="Phobius"/>
    </source>
</evidence>
<feature type="compositionally biased region" description="Polar residues" evidence="1">
    <location>
        <begin position="1127"/>
        <end position="1140"/>
    </location>
</feature>
<feature type="compositionally biased region" description="Low complexity" evidence="1">
    <location>
        <begin position="1547"/>
        <end position="1563"/>
    </location>
</feature>
<feature type="compositionally biased region" description="Low complexity" evidence="1">
    <location>
        <begin position="38"/>
        <end position="73"/>
    </location>
</feature>
<feature type="region of interest" description="Disordered" evidence="1">
    <location>
        <begin position="759"/>
        <end position="786"/>
    </location>
</feature>
<feature type="compositionally biased region" description="Low complexity" evidence="1">
    <location>
        <begin position="536"/>
        <end position="555"/>
    </location>
</feature>
<feature type="compositionally biased region" description="Low complexity" evidence="1">
    <location>
        <begin position="246"/>
        <end position="264"/>
    </location>
</feature>
<dbReference type="OrthoDB" id="2445058at2759"/>
<feature type="compositionally biased region" description="Basic and acidic residues" evidence="1">
    <location>
        <begin position="1203"/>
        <end position="1222"/>
    </location>
</feature>
<organism evidence="3 4">
    <name type="scientific">Linnemannia elongata AG-77</name>
    <dbReference type="NCBI Taxonomy" id="1314771"/>
    <lineage>
        <taxon>Eukaryota</taxon>
        <taxon>Fungi</taxon>
        <taxon>Fungi incertae sedis</taxon>
        <taxon>Mucoromycota</taxon>
        <taxon>Mortierellomycotina</taxon>
        <taxon>Mortierellomycetes</taxon>
        <taxon>Mortierellales</taxon>
        <taxon>Mortierellaceae</taxon>
        <taxon>Linnemannia</taxon>
    </lineage>
</organism>
<keyword evidence="4" id="KW-1185">Reference proteome</keyword>
<feature type="compositionally biased region" description="Low complexity" evidence="1">
    <location>
        <begin position="497"/>
        <end position="513"/>
    </location>
</feature>
<feature type="compositionally biased region" description="Low complexity" evidence="1">
    <location>
        <begin position="411"/>
        <end position="421"/>
    </location>
</feature>
<feature type="region of interest" description="Disordered" evidence="1">
    <location>
        <begin position="391"/>
        <end position="461"/>
    </location>
</feature>
<feature type="region of interest" description="Disordered" evidence="1">
    <location>
        <begin position="968"/>
        <end position="1007"/>
    </location>
</feature>
<feature type="region of interest" description="Disordered" evidence="1">
    <location>
        <begin position="648"/>
        <end position="738"/>
    </location>
</feature>
<feature type="region of interest" description="Disordered" evidence="1">
    <location>
        <begin position="214"/>
        <end position="342"/>
    </location>
</feature>
<reference evidence="3 4" key="1">
    <citation type="submission" date="2016-05" db="EMBL/GenBank/DDBJ databases">
        <title>Genome sequencing reveals origins of a unique bacterial endosymbiosis in the earliest lineages of terrestrial Fungi.</title>
        <authorList>
            <consortium name="DOE Joint Genome Institute"/>
            <person name="Uehling J."/>
            <person name="Gryganskyi A."/>
            <person name="Hameed K."/>
            <person name="Tschaplinski T."/>
            <person name="Misztal P."/>
            <person name="Wu S."/>
            <person name="Desiro A."/>
            <person name="Vande Pol N."/>
            <person name="Du Z.-Y."/>
            <person name="Zienkiewicz A."/>
            <person name="Zienkiewicz K."/>
            <person name="Morin E."/>
            <person name="Tisserant E."/>
            <person name="Splivallo R."/>
            <person name="Hainaut M."/>
            <person name="Henrissat B."/>
            <person name="Ohm R."/>
            <person name="Kuo A."/>
            <person name="Yan J."/>
            <person name="Lipzen A."/>
            <person name="Nolan M."/>
            <person name="Labutti K."/>
            <person name="Barry K."/>
            <person name="Goldstein A."/>
            <person name="Labbe J."/>
            <person name="Schadt C."/>
            <person name="Tuskan G."/>
            <person name="Grigoriev I."/>
            <person name="Martin F."/>
            <person name="Vilgalys R."/>
            <person name="Bonito G."/>
        </authorList>
    </citation>
    <scope>NUCLEOTIDE SEQUENCE [LARGE SCALE GENOMIC DNA]</scope>
    <source>
        <strain evidence="3 4">AG-77</strain>
    </source>
</reference>
<keyword evidence="2" id="KW-0812">Transmembrane</keyword>
<feature type="compositionally biased region" description="Low complexity" evidence="1">
    <location>
        <begin position="271"/>
        <end position="283"/>
    </location>
</feature>
<feature type="region of interest" description="Disordered" evidence="1">
    <location>
        <begin position="496"/>
        <end position="516"/>
    </location>
</feature>
<feature type="transmembrane region" description="Helical" evidence="2">
    <location>
        <begin position="1475"/>
        <end position="1492"/>
    </location>
</feature>
<feature type="compositionally biased region" description="Low complexity" evidence="1">
    <location>
        <begin position="106"/>
        <end position="119"/>
    </location>
</feature>
<keyword evidence="2" id="KW-1133">Transmembrane helix</keyword>
<feature type="compositionally biased region" description="Low complexity" evidence="1">
    <location>
        <begin position="214"/>
        <end position="238"/>
    </location>
</feature>
<dbReference type="Proteomes" id="UP000078512">
    <property type="component" value="Unassembled WGS sequence"/>
</dbReference>
<evidence type="ECO:0000313" key="4">
    <source>
        <dbReference type="Proteomes" id="UP000078512"/>
    </source>
</evidence>
<proteinExistence type="predicted"/>
<gene>
    <name evidence="3" type="ORF">K457DRAFT_142051</name>
</gene>
<feature type="region of interest" description="Disordered" evidence="1">
    <location>
        <begin position="1547"/>
        <end position="1587"/>
    </location>
</feature>
<feature type="compositionally biased region" description="Low complexity" evidence="1">
    <location>
        <begin position="1110"/>
        <end position="1119"/>
    </location>
</feature>
<feature type="region of interest" description="Disordered" evidence="1">
    <location>
        <begin position="534"/>
        <end position="613"/>
    </location>
</feature>
<feature type="compositionally biased region" description="Basic residues" evidence="1">
    <location>
        <begin position="726"/>
        <end position="738"/>
    </location>
</feature>
<feature type="region of interest" description="Disordered" evidence="1">
    <location>
        <begin position="812"/>
        <end position="869"/>
    </location>
</feature>
<feature type="region of interest" description="Disordered" evidence="1">
    <location>
        <begin position="1185"/>
        <end position="1222"/>
    </location>
</feature>
<feature type="compositionally biased region" description="Basic residues" evidence="1">
    <location>
        <begin position="437"/>
        <end position="450"/>
    </location>
</feature>
<feature type="compositionally biased region" description="Low complexity" evidence="1">
    <location>
        <begin position="822"/>
        <end position="831"/>
    </location>
</feature>
<dbReference type="EMBL" id="KV442097">
    <property type="protein sequence ID" value="OAQ24277.1"/>
    <property type="molecule type" value="Genomic_DNA"/>
</dbReference>
<name>A0A197JGG9_9FUNG</name>